<proteinExistence type="predicted"/>
<accession>X6LH69</accession>
<evidence type="ECO:0000313" key="2">
    <source>
        <dbReference type="Proteomes" id="UP000023152"/>
    </source>
</evidence>
<feature type="non-terminal residue" evidence="1">
    <location>
        <position position="1"/>
    </location>
</feature>
<gene>
    <name evidence="1" type="ORF">RFI_36709</name>
</gene>
<feature type="non-terminal residue" evidence="1">
    <location>
        <position position="168"/>
    </location>
</feature>
<name>X6LH69_RETFI</name>
<evidence type="ECO:0000313" key="1">
    <source>
        <dbReference type="EMBL" id="ETO00731.1"/>
    </source>
</evidence>
<dbReference type="Proteomes" id="UP000023152">
    <property type="component" value="Unassembled WGS sequence"/>
</dbReference>
<dbReference type="EMBL" id="ASPP01040155">
    <property type="protein sequence ID" value="ETO00731.1"/>
    <property type="molecule type" value="Genomic_DNA"/>
</dbReference>
<dbReference type="Gene3D" id="3.30.40.10">
    <property type="entry name" value="Zinc/RING finger domain, C3HC4 (zinc finger)"/>
    <property type="match status" value="1"/>
</dbReference>
<evidence type="ECO:0008006" key="3">
    <source>
        <dbReference type="Google" id="ProtNLM"/>
    </source>
</evidence>
<keyword evidence="2" id="KW-1185">Reference proteome</keyword>
<protein>
    <recommendedName>
        <fullName evidence="3">TRAF-type domain-containing protein</fullName>
    </recommendedName>
</protein>
<sequence>KKKKGGEKKVKFHVLMLKIEEKEKISETVTPQCCYNKDWVAASNKQDSLKRLQCLLCGQIANSAMELSCDKHKDSEDTLLVGEQCLIEYLYENNNQCPVGKHDTCSYMRTKTIMRIISIIQKKEEDITTKTVHVCNFEGKIGSIKKHLENTCPLKPLECKFKKFGCND</sequence>
<dbReference type="InterPro" id="IPR013083">
    <property type="entry name" value="Znf_RING/FYVE/PHD"/>
</dbReference>
<organism evidence="1 2">
    <name type="scientific">Reticulomyxa filosa</name>
    <dbReference type="NCBI Taxonomy" id="46433"/>
    <lineage>
        <taxon>Eukaryota</taxon>
        <taxon>Sar</taxon>
        <taxon>Rhizaria</taxon>
        <taxon>Retaria</taxon>
        <taxon>Foraminifera</taxon>
        <taxon>Monothalamids</taxon>
        <taxon>Reticulomyxidae</taxon>
        <taxon>Reticulomyxa</taxon>
    </lineage>
</organism>
<comment type="caution">
    <text evidence="1">The sequence shown here is derived from an EMBL/GenBank/DDBJ whole genome shotgun (WGS) entry which is preliminary data.</text>
</comment>
<dbReference type="AlphaFoldDB" id="X6LH69"/>
<reference evidence="1 2" key="1">
    <citation type="journal article" date="2013" name="Curr. Biol.">
        <title>The Genome of the Foraminiferan Reticulomyxa filosa.</title>
        <authorList>
            <person name="Glockner G."/>
            <person name="Hulsmann N."/>
            <person name="Schleicher M."/>
            <person name="Noegel A.A."/>
            <person name="Eichinger L."/>
            <person name="Gallinger C."/>
            <person name="Pawlowski J."/>
            <person name="Sierra R."/>
            <person name="Euteneuer U."/>
            <person name="Pillet L."/>
            <person name="Moustafa A."/>
            <person name="Platzer M."/>
            <person name="Groth M."/>
            <person name="Szafranski K."/>
            <person name="Schliwa M."/>
        </authorList>
    </citation>
    <scope>NUCLEOTIDE SEQUENCE [LARGE SCALE GENOMIC DNA]</scope>
</reference>